<dbReference type="EMBL" id="JASPKZ010007204">
    <property type="protein sequence ID" value="KAJ9586124.1"/>
    <property type="molecule type" value="Genomic_DNA"/>
</dbReference>
<reference evidence="1" key="1">
    <citation type="journal article" date="2023" name="IScience">
        <title>Live-bearing cockroach genome reveals convergent evolutionary mechanisms linked to viviparity in insects and beyond.</title>
        <authorList>
            <person name="Fouks B."/>
            <person name="Harrison M.C."/>
            <person name="Mikhailova A.A."/>
            <person name="Marchal E."/>
            <person name="English S."/>
            <person name="Carruthers M."/>
            <person name="Jennings E.C."/>
            <person name="Chiamaka E.L."/>
            <person name="Frigard R.A."/>
            <person name="Pippel M."/>
            <person name="Attardo G.M."/>
            <person name="Benoit J.B."/>
            <person name="Bornberg-Bauer E."/>
            <person name="Tobe S.S."/>
        </authorList>
    </citation>
    <scope>NUCLEOTIDE SEQUENCE</scope>
    <source>
        <strain evidence="1">Stay&amp;Tobe</strain>
    </source>
</reference>
<evidence type="ECO:0000313" key="1">
    <source>
        <dbReference type="EMBL" id="KAJ9586124.1"/>
    </source>
</evidence>
<keyword evidence="2" id="KW-1185">Reference proteome</keyword>
<feature type="non-terminal residue" evidence="1">
    <location>
        <position position="236"/>
    </location>
</feature>
<evidence type="ECO:0000313" key="2">
    <source>
        <dbReference type="Proteomes" id="UP001233999"/>
    </source>
</evidence>
<reference evidence="1" key="2">
    <citation type="submission" date="2023-05" db="EMBL/GenBank/DDBJ databases">
        <authorList>
            <person name="Fouks B."/>
        </authorList>
    </citation>
    <scope>NUCLEOTIDE SEQUENCE</scope>
    <source>
        <strain evidence="1">Stay&amp;Tobe</strain>
        <tissue evidence="1">Testes</tissue>
    </source>
</reference>
<sequence length="236" mass="27031">LVIRKEMFGRSLSGSRGNLGPREASSLALQQVDVSTQADIVPELAPCYESEDETMGRRNKVASDLHLQRNKRGTPLYSKEDIREQYCITSKQLDVLERARGSGLFGCLSNYHESSCRSRNSLLSVCVRRKVPSDENLHELCRRPAAAYAPLPRWPRYPPPAPPPPELCHYDDDIECSYFRRRPRGFCSADPKRYTWMSEDEESTRMNNEQIPQIDINLTYSQGLPDSFRVTKPNYT</sequence>
<comment type="caution">
    <text evidence="1">The sequence shown here is derived from an EMBL/GenBank/DDBJ whole genome shotgun (WGS) entry which is preliminary data.</text>
</comment>
<name>A0AAD8EDS1_DIPPU</name>
<proteinExistence type="predicted"/>
<feature type="non-terminal residue" evidence="1">
    <location>
        <position position="1"/>
    </location>
</feature>
<dbReference type="PANTHER" id="PTHR47644:SF1">
    <property type="entry name" value="PDZ DOMAIN-CONTAINING PROTEIN"/>
    <property type="match status" value="1"/>
</dbReference>
<protein>
    <submittedName>
        <fullName evidence="1">Uncharacterized protein</fullName>
    </submittedName>
</protein>
<gene>
    <name evidence="1" type="ORF">L9F63_020229</name>
</gene>
<dbReference type="AlphaFoldDB" id="A0AAD8EDS1"/>
<organism evidence="1 2">
    <name type="scientific">Diploptera punctata</name>
    <name type="common">Pacific beetle cockroach</name>
    <dbReference type="NCBI Taxonomy" id="6984"/>
    <lineage>
        <taxon>Eukaryota</taxon>
        <taxon>Metazoa</taxon>
        <taxon>Ecdysozoa</taxon>
        <taxon>Arthropoda</taxon>
        <taxon>Hexapoda</taxon>
        <taxon>Insecta</taxon>
        <taxon>Pterygota</taxon>
        <taxon>Neoptera</taxon>
        <taxon>Polyneoptera</taxon>
        <taxon>Dictyoptera</taxon>
        <taxon>Blattodea</taxon>
        <taxon>Blaberoidea</taxon>
        <taxon>Blaberidae</taxon>
        <taxon>Diplopterinae</taxon>
        <taxon>Diploptera</taxon>
    </lineage>
</organism>
<accession>A0AAD8EDS1</accession>
<dbReference type="Proteomes" id="UP001233999">
    <property type="component" value="Unassembled WGS sequence"/>
</dbReference>
<dbReference type="PANTHER" id="PTHR47644">
    <property type="entry name" value="AGAP008221-PA"/>
    <property type="match status" value="1"/>
</dbReference>